<evidence type="ECO:0000313" key="2">
    <source>
        <dbReference type="Proteomes" id="UP000606172"/>
    </source>
</evidence>
<keyword evidence="2" id="KW-1185">Reference proteome</keyword>
<dbReference type="AlphaFoldDB" id="A0A919VDA0"/>
<sequence>MPCPVELPFSISGMSTTVASTAMPSPARPILAVMAWNQPRHRAMAPSAKKAVYCGR</sequence>
<name>A0A919VDA0_9ACTN</name>
<organism evidence="1 2">
    <name type="scientific">Sinosporangium siamense</name>
    <dbReference type="NCBI Taxonomy" id="1367973"/>
    <lineage>
        <taxon>Bacteria</taxon>
        <taxon>Bacillati</taxon>
        <taxon>Actinomycetota</taxon>
        <taxon>Actinomycetes</taxon>
        <taxon>Streptosporangiales</taxon>
        <taxon>Streptosporangiaceae</taxon>
        <taxon>Sinosporangium</taxon>
    </lineage>
</organism>
<dbReference type="EMBL" id="BOOW01000027">
    <property type="protein sequence ID" value="GII93934.1"/>
    <property type="molecule type" value="Genomic_DNA"/>
</dbReference>
<comment type="caution">
    <text evidence="1">The sequence shown here is derived from an EMBL/GenBank/DDBJ whole genome shotgun (WGS) entry which is preliminary data.</text>
</comment>
<proteinExistence type="predicted"/>
<evidence type="ECO:0000313" key="1">
    <source>
        <dbReference type="EMBL" id="GII93934.1"/>
    </source>
</evidence>
<dbReference type="Proteomes" id="UP000606172">
    <property type="component" value="Unassembled WGS sequence"/>
</dbReference>
<gene>
    <name evidence="1" type="ORF">Ssi02_41650</name>
</gene>
<protein>
    <submittedName>
        <fullName evidence="1">Uncharacterized protein</fullName>
    </submittedName>
</protein>
<reference evidence="1" key="1">
    <citation type="submission" date="2021-01" db="EMBL/GenBank/DDBJ databases">
        <title>Whole genome shotgun sequence of Sinosporangium siamense NBRC 109515.</title>
        <authorList>
            <person name="Komaki H."/>
            <person name="Tamura T."/>
        </authorList>
    </citation>
    <scope>NUCLEOTIDE SEQUENCE</scope>
    <source>
        <strain evidence="1">NBRC 109515</strain>
    </source>
</reference>
<accession>A0A919VDA0</accession>
<dbReference type="RefSeq" id="WP_204027670.1">
    <property type="nucleotide sequence ID" value="NZ_BOOW01000027.1"/>
</dbReference>